<organism evidence="3 4">
    <name type="scientific">Dactylosporangium roseum</name>
    <dbReference type="NCBI Taxonomy" id="47989"/>
    <lineage>
        <taxon>Bacteria</taxon>
        <taxon>Bacillati</taxon>
        <taxon>Actinomycetota</taxon>
        <taxon>Actinomycetes</taxon>
        <taxon>Micromonosporales</taxon>
        <taxon>Micromonosporaceae</taxon>
        <taxon>Dactylosporangium</taxon>
    </lineage>
</organism>
<dbReference type="Proteomes" id="UP001058271">
    <property type="component" value="Chromosome"/>
</dbReference>
<dbReference type="SUPFAM" id="SSF51556">
    <property type="entry name" value="Metallo-dependent hydrolases"/>
    <property type="match status" value="1"/>
</dbReference>
<dbReference type="Gene3D" id="2.30.40.10">
    <property type="entry name" value="Urease, subunit C, domain 1"/>
    <property type="match status" value="1"/>
</dbReference>
<dbReference type="PANTHER" id="PTHR43794">
    <property type="entry name" value="AMINOHYDROLASE SSNA-RELATED"/>
    <property type="match status" value="1"/>
</dbReference>
<keyword evidence="4" id="KW-1185">Reference proteome</keyword>
<sequence>MTDLIIRDAVVITMAEAGVVRGDIAVTDGRIQHVGPVEDSAPIEIEAGGSIVMPGLVQAHTHLCQTIMRGLSDDVDVIQWLRSCVWPMEQAHTAESMAASCRLGIAELLLGGTTTVLSMESVHHTDASFEAAADLGIRAFIGKALMDREEPGTDMWGETTEDAVADILRLVDTWDGRENGRLRVALSPRCPRGTTPELWHLVVKIAEQRGLPLHTHVHENEQQSEMIGSLDEGRDIWALDSWGALNERMVMAHCVWPTEDEITRIAEAGAHICHCPSANLKLASGVAPVPTYLERGINVALGADGAACNNNLDGFQEMRLAALIHKPRHGADAMSAETVLELATMGGARALGMGDQIGSIEPGKLADLVLLRPSRAASAPTRPANPFSEIVYSRSAADVDTVLVGGAVVVRDGQLVTGDETEIVRNAEVELAGMLRRAGLSVP</sequence>
<name>A0ABY5Z1C1_9ACTN</name>
<feature type="domain" description="Amidohydrolase-related" evidence="2">
    <location>
        <begin position="51"/>
        <end position="409"/>
    </location>
</feature>
<gene>
    <name evidence="3" type="ORF">Drose_25560</name>
</gene>
<keyword evidence="1" id="KW-0378">Hydrolase</keyword>
<dbReference type="EMBL" id="CP073721">
    <property type="protein sequence ID" value="UWZ34578.1"/>
    <property type="molecule type" value="Genomic_DNA"/>
</dbReference>
<evidence type="ECO:0000259" key="2">
    <source>
        <dbReference type="Pfam" id="PF01979"/>
    </source>
</evidence>
<dbReference type="RefSeq" id="WP_260723900.1">
    <property type="nucleotide sequence ID" value="NZ_BAAABS010000018.1"/>
</dbReference>
<dbReference type="InterPro" id="IPR011059">
    <property type="entry name" value="Metal-dep_hydrolase_composite"/>
</dbReference>
<protein>
    <submittedName>
        <fullName evidence="3">Amidohydrolase family protein</fullName>
    </submittedName>
</protein>
<reference evidence="3" key="1">
    <citation type="submission" date="2021-04" db="EMBL/GenBank/DDBJ databases">
        <title>Biosynthetic gene clusters of Dactylosporangioum roseum.</title>
        <authorList>
            <person name="Hartkoorn R.C."/>
            <person name="Beaudoing E."/>
            <person name="Hot D."/>
            <person name="Moureu S."/>
        </authorList>
    </citation>
    <scope>NUCLEOTIDE SEQUENCE</scope>
    <source>
        <strain evidence="3">NRRL B-16295</strain>
    </source>
</reference>
<dbReference type="SUPFAM" id="SSF51338">
    <property type="entry name" value="Composite domain of metallo-dependent hydrolases"/>
    <property type="match status" value="1"/>
</dbReference>
<proteinExistence type="predicted"/>
<evidence type="ECO:0000256" key="1">
    <source>
        <dbReference type="ARBA" id="ARBA00022801"/>
    </source>
</evidence>
<dbReference type="Gene3D" id="3.20.20.140">
    <property type="entry name" value="Metal-dependent hydrolases"/>
    <property type="match status" value="1"/>
</dbReference>
<evidence type="ECO:0000313" key="3">
    <source>
        <dbReference type="EMBL" id="UWZ34578.1"/>
    </source>
</evidence>
<dbReference type="InterPro" id="IPR006680">
    <property type="entry name" value="Amidohydro-rel"/>
</dbReference>
<evidence type="ECO:0000313" key="4">
    <source>
        <dbReference type="Proteomes" id="UP001058271"/>
    </source>
</evidence>
<dbReference type="PANTHER" id="PTHR43794:SF11">
    <property type="entry name" value="AMIDOHYDROLASE-RELATED DOMAIN-CONTAINING PROTEIN"/>
    <property type="match status" value="1"/>
</dbReference>
<accession>A0ABY5Z1C1</accession>
<dbReference type="InterPro" id="IPR032466">
    <property type="entry name" value="Metal_Hydrolase"/>
</dbReference>
<dbReference type="InterPro" id="IPR050287">
    <property type="entry name" value="MTA/SAH_deaminase"/>
</dbReference>
<dbReference type="Pfam" id="PF01979">
    <property type="entry name" value="Amidohydro_1"/>
    <property type="match status" value="1"/>
</dbReference>
<dbReference type="CDD" id="cd01298">
    <property type="entry name" value="ATZ_TRZ_like"/>
    <property type="match status" value="1"/>
</dbReference>